<reference evidence="12 13" key="1">
    <citation type="submission" date="2016-10" db="EMBL/GenBank/DDBJ databases">
        <authorList>
            <person name="de Groot N.N."/>
        </authorList>
    </citation>
    <scope>NUCLEOTIDE SEQUENCE [LARGE SCALE GENOMIC DNA]</scope>
    <source>
        <strain evidence="12 13">DSM 46701</strain>
    </source>
</reference>
<keyword evidence="3 10" id="KW-0560">Oxidoreductase</keyword>
<evidence type="ECO:0000256" key="2">
    <source>
        <dbReference type="ARBA" id="ARBA00022490"/>
    </source>
</evidence>
<dbReference type="EC" id="1.8.4.10" evidence="6 10"/>
<dbReference type="Gene3D" id="3.40.50.620">
    <property type="entry name" value="HUPs"/>
    <property type="match status" value="1"/>
</dbReference>
<dbReference type="CDD" id="cd23945">
    <property type="entry name" value="PAPS_reductase"/>
    <property type="match status" value="1"/>
</dbReference>
<protein>
    <recommendedName>
        <fullName evidence="7 10">Adenosine 5'-phosphosulfate reductase</fullName>
        <shortName evidence="10">APS reductase</shortName>
        <ecNumber evidence="6 10">1.8.4.10</ecNumber>
    </recommendedName>
    <alternativeName>
        <fullName evidence="9 10">5'-adenylylsulfate reductase</fullName>
    </alternativeName>
    <alternativeName>
        <fullName evidence="8 10">Thioredoxin-dependent 5'-adenylylsulfate reductase</fullName>
    </alternativeName>
</protein>
<keyword evidence="10" id="KW-0408">Iron</keyword>
<feature type="domain" description="Phosphoadenosine phosphosulphate reductase" evidence="11">
    <location>
        <begin position="54"/>
        <end position="224"/>
    </location>
</feature>
<keyword evidence="10" id="KW-0411">Iron-sulfur</keyword>
<dbReference type="GO" id="GO:0051539">
    <property type="term" value="F:4 iron, 4 sulfur cluster binding"/>
    <property type="evidence" value="ECO:0007669"/>
    <property type="project" value="UniProtKB-UniRule"/>
</dbReference>
<sequence length="252" mass="29245">MNKSSTSQAVLHDRSDKETKWEPERLKRVADELKNQHPIEIIRWGVEQIGVSSITLACSFGYEDVALVDMVMKVNPEVDIFYLDTELLFEETYQVRDQLSERYQKDFIRVSSVLTVEEQASEYGPELWKRDPNLCCRLRKVEPLKKNLQGYQGWITGIRREQSITRAHAEVVEWDDSFGLVKLNPLAFWKTDQVWSYIREHGIPYNPLHDQNYPSIGCFPCTRPVKPGEDPRAGRWAGFTKTECGLHNSPVK</sequence>
<dbReference type="AlphaFoldDB" id="A0A1H8AG46"/>
<keyword evidence="10" id="KW-0479">Metal-binding</keyword>
<dbReference type="PANTHER" id="PTHR46509">
    <property type="entry name" value="PHOSPHOADENOSINE PHOSPHOSULFATE REDUCTASE"/>
    <property type="match status" value="1"/>
</dbReference>
<dbReference type="InterPro" id="IPR002500">
    <property type="entry name" value="PAPS_reduct_dom"/>
</dbReference>
<dbReference type="NCBIfam" id="NF002537">
    <property type="entry name" value="PRK02090.1"/>
    <property type="match status" value="1"/>
</dbReference>
<feature type="binding site" evidence="10">
    <location>
        <position position="136"/>
    </location>
    <ligand>
        <name>[4Fe-4S] cluster</name>
        <dbReference type="ChEBI" id="CHEBI:49883"/>
    </ligand>
</feature>
<evidence type="ECO:0000256" key="8">
    <source>
        <dbReference type="ARBA" id="ARBA00030894"/>
    </source>
</evidence>
<dbReference type="InterPro" id="IPR004511">
    <property type="entry name" value="PAPS/APS_Rdtase"/>
</dbReference>
<name>A0A1H8AG46_9BACL</name>
<feature type="binding site" evidence="10">
    <location>
        <position position="218"/>
    </location>
    <ligand>
        <name>[4Fe-4S] cluster</name>
        <dbReference type="ChEBI" id="CHEBI:49883"/>
    </ligand>
</feature>
<evidence type="ECO:0000256" key="10">
    <source>
        <dbReference type="HAMAP-Rule" id="MF_00063"/>
    </source>
</evidence>
<evidence type="ECO:0000256" key="4">
    <source>
        <dbReference type="ARBA" id="ARBA00024298"/>
    </source>
</evidence>
<evidence type="ECO:0000256" key="3">
    <source>
        <dbReference type="ARBA" id="ARBA00023002"/>
    </source>
</evidence>
<dbReference type="GO" id="GO:0019379">
    <property type="term" value="P:sulfate assimilation, phosphoadenylyl sulfate reduction by phosphoadenylyl-sulfate reductase (thioredoxin)"/>
    <property type="evidence" value="ECO:0007669"/>
    <property type="project" value="UniProtKB-UniRule"/>
</dbReference>
<comment type="catalytic activity">
    <reaction evidence="10">
        <text>[thioredoxin]-disulfide + sulfite + AMP + 2 H(+) = adenosine 5'-phosphosulfate + [thioredoxin]-dithiol</text>
        <dbReference type="Rhea" id="RHEA:21976"/>
        <dbReference type="Rhea" id="RHEA-COMP:10698"/>
        <dbReference type="Rhea" id="RHEA-COMP:10700"/>
        <dbReference type="ChEBI" id="CHEBI:15378"/>
        <dbReference type="ChEBI" id="CHEBI:17359"/>
        <dbReference type="ChEBI" id="CHEBI:29950"/>
        <dbReference type="ChEBI" id="CHEBI:50058"/>
        <dbReference type="ChEBI" id="CHEBI:58243"/>
        <dbReference type="ChEBI" id="CHEBI:456215"/>
        <dbReference type="EC" id="1.8.4.10"/>
    </reaction>
</comment>
<dbReference type="PANTHER" id="PTHR46509:SF1">
    <property type="entry name" value="PHOSPHOADENOSINE PHOSPHOSULFATE REDUCTASE"/>
    <property type="match status" value="1"/>
</dbReference>
<evidence type="ECO:0000259" key="11">
    <source>
        <dbReference type="Pfam" id="PF01507"/>
    </source>
</evidence>
<dbReference type="OrthoDB" id="9772604at2"/>
<evidence type="ECO:0000313" key="13">
    <source>
        <dbReference type="Proteomes" id="UP000199695"/>
    </source>
</evidence>
<feature type="active site" description="Nucleophile; cysteine thiosulfonate intermediate" evidence="10">
    <location>
        <position position="244"/>
    </location>
</feature>
<dbReference type="NCBIfam" id="TIGR00434">
    <property type="entry name" value="cysH"/>
    <property type="match status" value="1"/>
</dbReference>
<evidence type="ECO:0000256" key="6">
    <source>
        <dbReference type="ARBA" id="ARBA00024386"/>
    </source>
</evidence>
<keyword evidence="13" id="KW-1185">Reference proteome</keyword>
<comment type="cofactor">
    <cofactor evidence="10">
        <name>[4Fe-4S] cluster</name>
        <dbReference type="ChEBI" id="CHEBI:49883"/>
    </cofactor>
    <text evidence="10">Binds 1 [4Fe-4S] cluster per subunit.</text>
</comment>
<evidence type="ECO:0000256" key="7">
    <source>
        <dbReference type="ARBA" id="ARBA00029514"/>
    </source>
</evidence>
<dbReference type="GO" id="GO:0070814">
    <property type="term" value="P:hydrogen sulfide biosynthetic process"/>
    <property type="evidence" value="ECO:0007669"/>
    <property type="project" value="UniProtKB-UniRule"/>
</dbReference>
<dbReference type="SUPFAM" id="SSF52402">
    <property type="entry name" value="Adenine nucleotide alpha hydrolases-like"/>
    <property type="match status" value="1"/>
</dbReference>
<dbReference type="STRING" id="1173111.SAMN05444955_10191"/>
<keyword evidence="2 10" id="KW-0963">Cytoplasm</keyword>
<dbReference type="NCBIfam" id="TIGR02055">
    <property type="entry name" value="APS_reductase"/>
    <property type="match status" value="1"/>
</dbReference>
<dbReference type="GO" id="GO:0004604">
    <property type="term" value="F:phosphoadenylyl-sulfate reductase (thioredoxin) activity"/>
    <property type="evidence" value="ECO:0007669"/>
    <property type="project" value="UniProtKB-UniRule"/>
</dbReference>
<dbReference type="InterPro" id="IPR014729">
    <property type="entry name" value="Rossmann-like_a/b/a_fold"/>
</dbReference>
<dbReference type="Proteomes" id="UP000199695">
    <property type="component" value="Unassembled WGS sequence"/>
</dbReference>
<dbReference type="RefSeq" id="WP_089964405.1">
    <property type="nucleotide sequence ID" value="NZ_FOCQ01000001.1"/>
</dbReference>
<gene>
    <name evidence="10" type="primary">cysH</name>
    <name evidence="12" type="ORF">SAMN05444955_10191</name>
</gene>
<proteinExistence type="inferred from homology"/>
<comment type="similarity">
    <text evidence="1 10">Belongs to the PAPS reductase family. CysH subfamily.</text>
</comment>
<evidence type="ECO:0000256" key="1">
    <source>
        <dbReference type="ARBA" id="ARBA00009732"/>
    </source>
</evidence>
<dbReference type="PIRSF" id="PIRSF000857">
    <property type="entry name" value="PAPS_reductase"/>
    <property type="match status" value="1"/>
</dbReference>
<feature type="binding site" evidence="10">
    <location>
        <position position="135"/>
    </location>
    <ligand>
        <name>[4Fe-4S] cluster</name>
        <dbReference type="ChEBI" id="CHEBI:49883"/>
    </ligand>
</feature>
<dbReference type="InterPro" id="IPR011798">
    <property type="entry name" value="APS_reductase"/>
</dbReference>
<dbReference type="EMBL" id="FOCQ01000001">
    <property type="protein sequence ID" value="SEM68808.1"/>
    <property type="molecule type" value="Genomic_DNA"/>
</dbReference>
<comment type="pathway">
    <text evidence="5 10">Sulfur metabolism; hydrogen sulfide biosynthesis; sulfite from sulfate.</text>
</comment>
<evidence type="ECO:0000313" key="12">
    <source>
        <dbReference type="EMBL" id="SEM68808.1"/>
    </source>
</evidence>
<dbReference type="GO" id="GO:0019344">
    <property type="term" value="P:cysteine biosynthetic process"/>
    <property type="evidence" value="ECO:0007669"/>
    <property type="project" value="InterPro"/>
</dbReference>
<evidence type="ECO:0000256" key="9">
    <source>
        <dbReference type="ARBA" id="ARBA00032041"/>
    </source>
</evidence>
<dbReference type="HAMAP" id="MF_00063">
    <property type="entry name" value="CysH"/>
    <property type="match status" value="1"/>
</dbReference>
<accession>A0A1H8AG46</accession>
<dbReference type="Pfam" id="PF01507">
    <property type="entry name" value="PAPS_reduct"/>
    <property type="match status" value="1"/>
</dbReference>
<dbReference type="GO" id="GO:0046872">
    <property type="term" value="F:metal ion binding"/>
    <property type="evidence" value="ECO:0007669"/>
    <property type="project" value="UniProtKB-KW"/>
</dbReference>
<organism evidence="12 13">
    <name type="scientific">Lihuaxuella thermophila</name>
    <dbReference type="NCBI Taxonomy" id="1173111"/>
    <lineage>
        <taxon>Bacteria</taxon>
        <taxon>Bacillati</taxon>
        <taxon>Bacillota</taxon>
        <taxon>Bacilli</taxon>
        <taxon>Bacillales</taxon>
        <taxon>Thermoactinomycetaceae</taxon>
        <taxon>Lihuaxuella</taxon>
    </lineage>
</organism>
<dbReference type="GO" id="GO:0005737">
    <property type="term" value="C:cytoplasm"/>
    <property type="evidence" value="ECO:0007669"/>
    <property type="project" value="UniProtKB-SubCell"/>
</dbReference>
<comment type="function">
    <text evidence="4 10">Catalyzes the formation of sulfite from adenosine 5'-phosphosulfate (APS) using thioredoxin as an electron donor.</text>
</comment>
<feature type="binding site" evidence="10">
    <location>
        <position position="221"/>
    </location>
    <ligand>
        <name>[4Fe-4S] cluster</name>
        <dbReference type="ChEBI" id="CHEBI:49883"/>
    </ligand>
</feature>
<dbReference type="GO" id="GO:0043866">
    <property type="term" value="F:adenylyl-sulfate reductase (thioredoxin) activity"/>
    <property type="evidence" value="ECO:0007669"/>
    <property type="project" value="UniProtKB-EC"/>
</dbReference>
<evidence type="ECO:0000256" key="5">
    <source>
        <dbReference type="ARBA" id="ARBA00024327"/>
    </source>
</evidence>
<comment type="subcellular location">
    <subcellularLocation>
        <location evidence="10">Cytoplasm</location>
    </subcellularLocation>
</comment>